<reference evidence="2" key="1">
    <citation type="submission" date="2019-12" db="EMBL/GenBank/DDBJ databases">
        <title>Genome sequencing and annotation of Brassica cretica.</title>
        <authorList>
            <person name="Studholme D.J."/>
            <person name="Sarris P.F."/>
        </authorList>
    </citation>
    <scope>NUCLEOTIDE SEQUENCE</scope>
    <source>
        <strain evidence="2">PFS-102/07</strain>
        <tissue evidence="2">Leaf</tissue>
    </source>
</reference>
<dbReference type="EMBL" id="QGKY02001250">
    <property type="protein sequence ID" value="KAF2564827.1"/>
    <property type="molecule type" value="Genomic_DNA"/>
</dbReference>
<protein>
    <recommendedName>
        <fullName evidence="1">RNase H type-1 domain-containing protein</fullName>
    </recommendedName>
</protein>
<comment type="caution">
    <text evidence="2">The sequence shown here is derived from an EMBL/GenBank/DDBJ whole genome shotgun (WGS) entry which is preliminary data.</text>
</comment>
<evidence type="ECO:0000313" key="2">
    <source>
        <dbReference type="EMBL" id="KAF2564827.1"/>
    </source>
</evidence>
<dbReference type="AlphaFoldDB" id="A0A8S9I665"/>
<accession>A0A8S9I665</accession>
<dbReference type="GO" id="GO:0004523">
    <property type="term" value="F:RNA-DNA hybrid ribonuclease activity"/>
    <property type="evidence" value="ECO:0007669"/>
    <property type="project" value="InterPro"/>
</dbReference>
<dbReference type="InterPro" id="IPR002156">
    <property type="entry name" value="RNaseH_domain"/>
</dbReference>
<dbReference type="GO" id="GO:0003676">
    <property type="term" value="F:nucleic acid binding"/>
    <property type="evidence" value="ECO:0007669"/>
    <property type="project" value="InterPro"/>
</dbReference>
<sequence>MVGGAWISRDHQGNVLFHTRNAFAPSSNRLTPELRCIMWAMQSVYDLGIRDLIIDIDLHAAFLAVSDAQSWPRYRHLINKINVLCSGFNSSLFEQESVSSNSIARDISRSVYSRLEAQLLSRAWRSGLASQQTSE</sequence>
<proteinExistence type="predicted"/>
<evidence type="ECO:0000259" key="1">
    <source>
        <dbReference type="Pfam" id="PF13456"/>
    </source>
</evidence>
<organism evidence="2">
    <name type="scientific">Brassica cretica</name>
    <name type="common">Mustard</name>
    <dbReference type="NCBI Taxonomy" id="69181"/>
    <lineage>
        <taxon>Eukaryota</taxon>
        <taxon>Viridiplantae</taxon>
        <taxon>Streptophyta</taxon>
        <taxon>Embryophyta</taxon>
        <taxon>Tracheophyta</taxon>
        <taxon>Spermatophyta</taxon>
        <taxon>Magnoliopsida</taxon>
        <taxon>eudicotyledons</taxon>
        <taxon>Gunneridae</taxon>
        <taxon>Pentapetalae</taxon>
        <taxon>rosids</taxon>
        <taxon>malvids</taxon>
        <taxon>Brassicales</taxon>
        <taxon>Brassicaceae</taxon>
        <taxon>Brassiceae</taxon>
        <taxon>Brassica</taxon>
    </lineage>
</organism>
<feature type="domain" description="RNase H type-1" evidence="1">
    <location>
        <begin position="4"/>
        <end position="109"/>
    </location>
</feature>
<name>A0A8S9I665_BRACR</name>
<dbReference type="Pfam" id="PF13456">
    <property type="entry name" value="RVT_3"/>
    <property type="match status" value="1"/>
</dbReference>
<gene>
    <name evidence="2" type="ORF">F2Q70_00014976</name>
</gene>